<dbReference type="Proteomes" id="UP001206925">
    <property type="component" value="Unassembled WGS sequence"/>
</dbReference>
<comment type="caution">
    <text evidence="1">The sequence shown here is derived from an EMBL/GenBank/DDBJ whole genome shotgun (WGS) entry which is preliminary data.</text>
</comment>
<name>A0AAD5C3Y4_AMBAR</name>
<feature type="non-terminal residue" evidence="1">
    <location>
        <position position="68"/>
    </location>
</feature>
<keyword evidence="2" id="KW-1185">Reference proteome</keyword>
<proteinExistence type="predicted"/>
<organism evidence="1 2">
    <name type="scientific">Ambrosia artemisiifolia</name>
    <name type="common">Common ragweed</name>
    <dbReference type="NCBI Taxonomy" id="4212"/>
    <lineage>
        <taxon>Eukaryota</taxon>
        <taxon>Viridiplantae</taxon>
        <taxon>Streptophyta</taxon>
        <taxon>Embryophyta</taxon>
        <taxon>Tracheophyta</taxon>
        <taxon>Spermatophyta</taxon>
        <taxon>Magnoliopsida</taxon>
        <taxon>eudicotyledons</taxon>
        <taxon>Gunneridae</taxon>
        <taxon>Pentapetalae</taxon>
        <taxon>asterids</taxon>
        <taxon>campanulids</taxon>
        <taxon>Asterales</taxon>
        <taxon>Asteraceae</taxon>
        <taxon>Asteroideae</taxon>
        <taxon>Heliantheae alliance</taxon>
        <taxon>Heliantheae</taxon>
        <taxon>Ambrosia</taxon>
    </lineage>
</organism>
<accession>A0AAD5C3Y4</accession>
<evidence type="ECO:0000313" key="1">
    <source>
        <dbReference type="EMBL" id="KAI7734896.1"/>
    </source>
</evidence>
<dbReference type="AlphaFoldDB" id="A0AAD5C3Y4"/>
<dbReference type="EMBL" id="JAMZMK010009625">
    <property type="protein sequence ID" value="KAI7734896.1"/>
    <property type="molecule type" value="Genomic_DNA"/>
</dbReference>
<reference evidence="1" key="1">
    <citation type="submission" date="2022-06" db="EMBL/GenBank/DDBJ databases">
        <title>Uncovering the hologenomic basis of an extraordinary plant invasion.</title>
        <authorList>
            <person name="Bieker V.C."/>
            <person name="Martin M.D."/>
            <person name="Gilbert T."/>
            <person name="Hodgins K."/>
            <person name="Battlay P."/>
            <person name="Petersen B."/>
            <person name="Wilson J."/>
        </authorList>
    </citation>
    <scope>NUCLEOTIDE SEQUENCE</scope>
    <source>
        <strain evidence="1">AA19_3_7</strain>
        <tissue evidence="1">Leaf</tissue>
    </source>
</reference>
<evidence type="ECO:0000313" key="2">
    <source>
        <dbReference type="Proteomes" id="UP001206925"/>
    </source>
</evidence>
<gene>
    <name evidence="1" type="ORF">M8C21_003983</name>
</gene>
<feature type="non-terminal residue" evidence="1">
    <location>
        <position position="1"/>
    </location>
</feature>
<sequence>SSPTGLSQHDDGSCGSWTGVDVISIVELLDECFSLKTSTRSVVLMSNVTLAEQDPSYLVTLLIRQIQE</sequence>
<protein>
    <submittedName>
        <fullName evidence="1">Uncharacterized protein</fullName>
    </submittedName>
</protein>